<protein>
    <submittedName>
        <fullName evidence="2">Putative motility protein YjfB-like</fullName>
    </submittedName>
</protein>
<evidence type="ECO:0000313" key="2">
    <source>
        <dbReference type="EMBL" id="PWK35167.1"/>
    </source>
</evidence>
<gene>
    <name evidence="2" type="ORF">C7419_102443</name>
</gene>
<feature type="region of interest" description="Disordered" evidence="1">
    <location>
        <begin position="41"/>
        <end position="60"/>
    </location>
</feature>
<reference evidence="2 3" key="1">
    <citation type="submission" date="2018-05" db="EMBL/GenBank/DDBJ databases">
        <title>Genomic Encyclopedia of Type Strains, Phase IV (KMG-V): Genome sequencing to study the core and pangenomes of soil and plant-associated prokaryotes.</title>
        <authorList>
            <person name="Whitman W."/>
        </authorList>
    </citation>
    <scope>NUCLEOTIDE SEQUENCE [LARGE SCALE GENOMIC DNA]</scope>
    <source>
        <strain evidence="2 3">SLV-132</strain>
    </source>
</reference>
<keyword evidence="3" id="KW-1185">Reference proteome</keyword>
<accession>A0A316ERT2</accession>
<dbReference type="RefSeq" id="WP_109583261.1">
    <property type="nucleotide sequence ID" value="NZ_QGGT01000002.1"/>
</dbReference>
<name>A0A316ERT2_9BURK</name>
<dbReference type="InterPro" id="IPR025906">
    <property type="entry name" value="YjfB_motility"/>
</dbReference>
<dbReference type="Pfam" id="PF14070">
    <property type="entry name" value="YjfB_motility"/>
    <property type="match status" value="1"/>
</dbReference>
<proteinExistence type="predicted"/>
<organism evidence="2 3">
    <name type="scientific">Cupriavidus plantarum</name>
    <dbReference type="NCBI Taxonomy" id="942865"/>
    <lineage>
        <taxon>Bacteria</taxon>
        <taxon>Pseudomonadati</taxon>
        <taxon>Pseudomonadota</taxon>
        <taxon>Betaproteobacteria</taxon>
        <taxon>Burkholderiales</taxon>
        <taxon>Burkholderiaceae</taxon>
        <taxon>Cupriavidus</taxon>
    </lineage>
</organism>
<comment type="caution">
    <text evidence="2">The sequence shown here is derived from an EMBL/GenBank/DDBJ whole genome shotgun (WGS) entry which is preliminary data.</text>
</comment>
<evidence type="ECO:0000313" key="3">
    <source>
        <dbReference type="Proteomes" id="UP000245754"/>
    </source>
</evidence>
<sequence length="60" mass="6163">MDTSVVSAASNAGNNPVPLLMLRKSLDMQAAGVAALLQGMPQVPPSSNPPHLGQNIDIKV</sequence>
<dbReference type="AlphaFoldDB" id="A0A316ERT2"/>
<dbReference type="Proteomes" id="UP000245754">
    <property type="component" value="Unassembled WGS sequence"/>
</dbReference>
<evidence type="ECO:0000256" key="1">
    <source>
        <dbReference type="SAM" id="MobiDB-lite"/>
    </source>
</evidence>
<dbReference type="EMBL" id="QGGT01000002">
    <property type="protein sequence ID" value="PWK35167.1"/>
    <property type="molecule type" value="Genomic_DNA"/>
</dbReference>